<keyword evidence="2" id="KW-1185">Reference proteome</keyword>
<sequence length="485" mass="56594">MRGEKMFQFVPSKNASDDSEVPSERKYQNILWAKPGWARAGTGFTQKPGQFWALGWAGSRSEKRIRPCGSRGGIRCSIRGLATIFAGVSFYALLFFTEREKKMVLLDVDQKGGKCNLFVGEWVYDGSNSSNYPSYKTQECSFMDDGLACEKFGRKDLNYQHWRWQPHDCDLPRFNAEAMLEMLRGKRLVFVGDSLNRNQWVSMVCLVDASIPKAQKSVNFELNGSLFTFKATEYNAAIDFYWAPLLVESNCDGPYDHRIKERIVRVQAIEKHARHWTNADILVFNSYIWWTSHKMKIHHIISFQKFTIRWGSFESPGEVDEDYLEAQRIYEMAVKTWSDWLETRINRTKTRLFFVSFSPTHERAEEWGKPADQNCYNETEPISKEGNWGRGSDPKMMRIDPKMMRIVEKAVFELRKKGVEIQILNVTQLSEFRKDAHSSIYRKHWSPLTKEQLVKPQTYADCIHWCLPGVPDVWNELLYAHLQKF</sequence>
<accession>A0ACC0M8H6</accession>
<evidence type="ECO:0000313" key="2">
    <source>
        <dbReference type="Proteomes" id="UP001062846"/>
    </source>
</evidence>
<protein>
    <submittedName>
        <fullName evidence="1">Uncharacterized protein</fullName>
    </submittedName>
</protein>
<evidence type="ECO:0000313" key="1">
    <source>
        <dbReference type="EMBL" id="KAI8536867.1"/>
    </source>
</evidence>
<comment type="caution">
    <text evidence="1">The sequence shown here is derived from an EMBL/GenBank/DDBJ whole genome shotgun (WGS) entry which is preliminary data.</text>
</comment>
<name>A0ACC0M8H6_RHOML</name>
<reference evidence="1" key="1">
    <citation type="submission" date="2022-02" db="EMBL/GenBank/DDBJ databases">
        <title>Plant Genome Project.</title>
        <authorList>
            <person name="Zhang R.-G."/>
        </authorList>
    </citation>
    <scope>NUCLEOTIDE SEQUENCE</scope>
    <source>
        <strain evidence="1">AT1</strain>
    </source>
</reference>
<organism evidence="1 2">
    <name type="scientific">Rhododendron molle</name>
    <name type="common">Chinese azalea</name>
    <name type="synonym">Azalea mollis</name>
    <dbReference type="NCBI Taxonomy" id="49168"/>
    <lineage>
        <taxon>Eukaryota</taxon>
        <taxon>Viridiplantae</taxon>
        <taxon>Streptophyta</taxon>
        <taxon>Embryophyta</taxon>
        <taxon>Tracheophyta</taxon>
        <taxon>Spermatophyta</taxon>
        <taxon>Magnoliopsida</taxon>
        <taxon>eudicotyledons</taxon>
        <taxon>Gunneridae</taxon>
        <taxon>Pentapetalae</taxon>
        <taxon>asterids</taxon>
        <taxon>Ericales</taxon>
        <taxon>Ericaceae</taxon>
        <taxon>Ericoideae</taxon>
        <taxon>Rhodoreae</taxon>
        <taxon>Rhododendron</taxon>
    </lineage>
</organism>
<proteinExistence type="predicted"/>
<dbReference type="EMBL" id="CM046397">
    <property type="protein sequence ID" value="KAI8536867.1"/>
    <property type="molecule type" value="Genomic_DNA"/>
</dbReference>
<gene>
    <name evidence="1" type="ORF">RHMOL_Rhmol10G0289700</name>
</gene>
<dbReference type="Proteomes" id="UP001062846">
    <property type="component" value="Chromosome 10"/>
</dbReference>